<proteinExistence type="predicted"/>
<reference evidence="1" key="2">
    <citation type="journal article" date="2015" name="Fish Shellfish Immunol.">
        <title>Early steps in the European eel (Anguilla anguilla)-Vibrio vulnificus interaction in the gills: Role of the RtxA13 toxin.</title>
        <authorList>
            <person name="Callol A."/>
            <person name="Pajuelo D."/>
            <person name="Ebbesson L."/>
            <person name="Teles M."/>
            <person name="MacKenzie S."/>
            <person name="Amaro C."/>
        </authorList>
    </citation>
    <scope>NUCLEOTIDE SEQUENCE</scope>
</reference>
<evidence type="ECO:0000313" key="1">
    <source>
        <dbReference type="EMBL" id="JAH01785.1"/>
    </source>
</evidence>
<name>A0A0E9PCM2_ANGAN</name>
<organism evidence="1">
    <name type="scientific">Anguilla anguilla</name>
    <name type="common">European freshwater eel</name>
    <name type="synonym">Muraena anguilla</name>
    <dbReference type="NCBI Taxonomy" id="7936"/>
    <lineage>
        <taxon>Eukaryota</taxon>
        <taxon>Metazoa</taxon>
        <taxon>Chordata</taxon>
        <taxon>Craniata</taxon>
        <taxon>Vertebrata</taxon>
        <taxon>Euteleostomi</taxon>
        <taxon>Actinopterygii</taxon>
        <taxon>Neopterygii</taxon>
        <taxon>Teleostei</taxon>
        <taxon>Anguilliformes</taxon>
        <taxon>Anguillidae</taxon>
        <taxon>Anguilla</taxon>
    </lineage>
</organism>
<reference evidence="1" key="1">
    <citation type="submission" date="2014-11" db="EMBL/GenBank/DDBJ databases">
        <authorList>
            <person name="Amaro Gonzalez C."/>
        </authorList>
    </citation>
    <scope>NUCLEOTIDE SEQUENCE</scope>
</reference>
<sequence>MEGLCWTFSMLQTLK</sequence>
<dbReference type="EMBL" id="GBXM01106792">
    <property type="protein sequence ID" value="JAH01785.1"/>
    <property type="molecule type" value="Transcribed_RNA"/>
</dbReference>
<protein>
    <submittedName>
        <fullName evidence="1">Uncharacterized protein</fullName>
    </submittedName>
</protein>
<accession>A0A0E9PCM2</accession>